<feature type="transmembrane region" description="Helical" evidence="7">
    <location>
        <begin position="314"/>
        <end position="336"/>
    </location>
</feature>
<dbReference type="Pfam" id="PF00474">
    <property type="entry name" value="SSF"/>
    <property type="match status" value="1"/>
</dbReference>
<feature type="transmembrane region" description="Helical" evidence="7">
    <location>
        <begin position="270"/>
        <end position="294"/>
    </location>
</feature>
<evidence type="ECO:0000256" key="4">
    <source>
        <dbReference type="ARBA" id="ARBA00022989"/>
    </source>
</evidence>
<keyword evidence="5 7" id="KW-0472">Membrane</keyword>
<comment type="similarity">
    <text evidence="2 6">Belongs to the sodium:solute symporter (SSF) (TC 2.A.21) family.</text>
</comment>
<feature type="transmembrane region" description="Helical" evidence="7">
    <location>
        <begin position="157"/>
        <end position="177"/>
    </location>
</feature>
<feature type="transmembrane region" description="Helical" evidence="7">
    <location>
        <begin position="429"/>
        <end position="450"/>
    </location>
</feature>
<dbReference type="PANTHER" id="PTHR11819:SF195">
    <property type="entry name" value="SODIUM_GLUCOSE COTRANSPORTER 4"/>
    <property type="match status" value="1"/>
</dbReference>
<comment type="subcellular location">
    <subcellularLocation>
        <location evidence="1">Membrane</location>
        <topology evidence="1">Multi-pass membrane protein</topology>
    </subcellularLocation>
</comment>
<accession>A0A8J7RK39</accession>
<evidence type="ECO:0000256" key="3">
    <source>
        <dbReference type="ARBA" id="ARBA00022692"/>
    </source>
</evidence>
<dbReference type="PANTHER" id="PTHR11819">
    <property type="entry name" value="SOLUTE CARRIER FAMILY 5"/>
    <property type="match status" value="1"/>
</dbReference>
<keyword evidence="9" id="KW-1185">Reference proteome</keyword>
<keyword evidence="4 7" id="KW-1133">Transmembrane helix</keyword>
<dbReference type="Gene3D" id="1.20.1730.10">
    <property type="entry name" value="Sodium/glucose cotransporter"/>
    <property type="match status" value="1"/>
</dbReference>
<comment type="caution">
    <text evidence="8">The sequence shown here is derived from an EMBL/GenBank/DDBJ whole genome shotgun (WGS) entry which is preliminary data.</text>
</comment>
<dbReference type="EMBL" id="JAFIDN010000005">
    <property type="protein sequence ID" value="MBP3192697.1"/>
    <property type="molecule type" value="Genomic_DNA"/>
</dbReference>
<dbReference type="InterPro" id="IPR038377">
    <property type="entry name" value="Na/Glc_symporter_sf"/>
</dbReference>
<evidence type="ECO:0000256" key="2">
    <source>
        <dbReference type="ARBA" id="ARBA00006434"/>
    </source>
</evidence>
<feature type="transmembrane region" description="Helical" evidence="7">
    <location>
        <begin position="231"/>
        <end position="249"/>
    </location>
</feature>
<dbReference type="CDD" id="cd10329">
    <property type="entry name" value="SLC5sbd_SGLT1-like"/>
    <property type="match status" value="1"/>
</dbReference>
<feature type="transmembrane region" description="Helical" evidence="7">
    <location>
        <begin position="189"/>
        <end position="211"/>
    </location>
</feature>
<dbReference type="PROSITE" id="PS50283">
    <property type="entry name" value="NA_SOLUT_SYMP_3"/>
    <property type="match status" value="1"/>
</dbReference>
<dbReference type="NCBIfam" id="TIGR00813">
    <property type="entry name" value="sss"/>
    <property type="match status" value="1"/>
</dbReference>
<dbReference type="GO" id="GO:0005886">
    <property type="term" value="C:plasma membrane"/>
    <property type="evidence" value="ECO:0007669"/>
    <property type="project" value="TreeGrafter"/>
</dbReference>
<feature type="transmembrane region" description="Helical" evidence="7">
    <location>
        <begin position="122"/>
        <end position="151"/>
    </location>
</feature>
<keyword evidence="3 7" id="KW-0812">Transmembrane</keyword>
<feature type="transmembrane region" description="Helical" evidence="7">
    <location>
        <begin position="6"/>
        <end position="28"/>
    </location>
</feature>
<evidence type="ECO:0000313" key="8">
    <source>
        <dbReference type="EMBL" id="MBP3192697.1"/>
    </source>
</evidence>
<organism evidence="8 9">
    <name type="scientific">Natronogracilivirga saccharolytica</name>
    <dbReference type="NCBI Taxonomy" id="2812953"/>
    <lineage>
        <taxon>Bacteria</taxon>
        <taxon>Pseudomonadati</taxon>
        <taxon>Balneolota</taxon>
        <taxon>Balneolia</taxon>
        <taxon>Balneolales</taxon>
        <taxon>Cyclonatronaceae</taxon>
        <taxon>Natronogracilivirga</taxon>
    </lineage>
</organism>
<reference evidence="8" key="1">
    <citation type="submission" date="2021-02" db="EMBL/GenBank/DDBJ databases">
        <title>Natronogracilivirga saccharolytica gen. nov. sp. nov. a new anaerobic, haloalkiliphilic carbohydrate-fermenting bacterium from soda lake and proposing of Cyclonatronumiaceae fam. nov. in the phylum Balneolaeota.</title>
        <authorList>
            <person name="Zhilina T.N."/>
            <person name="Sorokin D.Y."/>
            <person name="Zavarzina D.G."/>
            <person name="Toshchakov S.V."/>
            <person name="Kublanov I.V."/>
        </authorList>
    </citation>
    <scope>NUCLEOTIDE SEQUENCE</scope>
    <source>
        <strain evidence="8">Z-1702</strain>
    </source>
</reference>
<protein>
    <submittedName>
        <fullName evidence="8">Sodium:solute symporter</fullName>
    </submittedName>
</protein>
<evidence type="ECO:0000256" key="5">
    <source>
        <dbReference type="ARBA" id="ARBA00023136"/>
    </source>
</evidence>
<dbReference type="InterPro" id="IPR018212">
    <property type="entry name" value="Na/solute_symporter_CS"/>
</dbReference>
<evidence type="ECO:0000256" key="7">
    <source>
        <dbReference type="SAM" id="Phobius"/>
    </source>
</evidence>
<evidence type="ECO:0000313" key="9">
    <source>
        <dbReference type="Proteomes" id="UP000673975"/>
    </source>
</evidence>
<feature type="transmembrane region" description="Helical" evidence="7">
    <location>
        <begin position="368"/>
        <end position="391"/>
    </location>
</feature>
<feature type="transmembrane region" description="Helical" evidence="7">
    <location>
        <begin position="83"/>
        <end position="101"/>
    </location>
</feature>
<dbReference type="RefSeq" id="WP_210511637.1">
    <property type="nucleotide sequence ID" value="NZ_JAFIDN010000005.1"/>
</dbReference>
<feature type="transmembrane region" description="Helical" evidence="7">
    <location>
        <begin position="403"/>
        <end position="422"/>
    </location>
</feature>
<sequence>MPDFSLHTLDLVSIGIYLLIIIAIGFYVSRRVKDSTDYFLAGRSLTWSLIGFSLLASNMSSTSIIGMAGSAFNTGISVYNYEWMAAVLMVLFAVFILPIYLRNRIFTMPEFLERRFDHRSRYYFSAFTIFGNIFIDTAGALYAGALVVSLLYPEIPFIYSVVILAVLAGLYTIAGGLRAVIYTDLLQAVLLLAGCTAVSILALGEIGSWQTVREQTDPQMLSLIQPADDDFLPWPGIIVGVPLLGFYFWCTNQFMVQRVLGARSVDHGRWGAIFAGLLKVPALFIMVLPGIFALHLYPELTAMEDFSPDMVFPVLLFDLLPVGLRGIILIALIAAIMSSIDSTLNSASTLVTMDFSKKIRPEWNQRQLLVAGRVTTFIFMVIAAAWAPVITQFPTLWEYLQSVLAYQSPPFVAVLLLGIFSVRMNRHGAFAGLIAGHLVSLALFLMIMVFEVIDIHFLYVAPIILISSLAVTAGWSLAGTAPERSSIASYIWTPETYRQETIELKNKPWYQNYRIQSILLLAVTFAIVIWFW</sequence>
<dbReference type="PROSITE" id="PS00457">
    <property type="entry name" value="NA_SOLUT_SYMP_2"/>
    <property type="match status" value="1"/>
</dbReference>
<dbReference type="Proteomes" id="UP000673975">
    <property type="component" value="Unassembled WGS sequence"/>
</dbReference>
<feature type="transmembrane region" description="Helical" evidence="7">
    <location>
        <begin position="456"/>
        <end position="478"/>
    </location>
</feature>
<feature type="transmembrane region" description="Helical" evidence="7">
    <location>
        <begin position="49"/>
        <end position="71"/>
    </location>
</feature>
<dbReference type="GO" id="GO:0005412">
    <property type="term" value="F:D-glucose:sodium symporter activity"/>
    <property type="evidence" value="ECO:0007669"/>
    <property type="project" value="TreeGrafter"/>
</dbReference>
<feature type="transmembrane region" description="Helical" evidence="7">
    <location>
        <begin position="513"/>
        <end position="531"/>
    </location>
</feature>
<name>A0A8J7RK39_9BACT</name>
<evidence type="ECO:0000256" key="1">
    <source>
        <dbReference type="ARBA" id="ARBA00004141"/>
    </source>
</evidence>
<proteinExistence type="inferred from homology"/>
<evidence type="ECO:0000256" key="6">
    <source>
        <dbReference type="RuleBase" id="RU362091"/>
    </source>
</evidence>
<dbReference type="InterPro" id="IPR001734">
    <property type="entry name" value="Na/solute_symporter"/>
</dbReference>
<dbReference type="AlphaFoldDB" id="A0A8J7RK39"/>
<gene>
    <name evidence="8" type="ORF">NATSA_08475</name>
</gene>